<keyword evidence="4" id="KW-1185">Reference proteome</keyword>
<dbReference type="InterPro" id="IPR027417">
    <property type="entry name" value="P-loop_NTPase"/>
</dbReference>
<dbReference type="RefSeq" id="WP_261821635.1">
    <property type="nucleotide sequence ID" value="NZ_BRLJ01000002.1"/>
</dbReference>
<feature type="binding site" evidence="2">
    <location>
        <position position="27"/>
    </location>
    <ligand>
        <name>Mg(2+)</name>
        <dbReference type="ChEBI" id="CHEBI:18420"/>
    </ligand>
</feature>
<dbReference type="PIRSF" id="PIRSF006755">
    <property type="entry name" value="DTB_synth"/>
    <property type="match status" value="1"/>
</dbReference>
<comment type="pathway">
    <text evidence="2">Cofactor biosynthesis; biotin biosynthesis; biotin from 7,8-diaminononanoate: step 1/2.</text>
</comment>
<keyword evidence="2" id="KW-0067">ATP-binding</keyword>
<evidence type="ECO:0000313" key="3">
    <source>
        <dbReference type="EMBL" id="GKX62340.1"/>
    </source>
</evidence>
<protein>
    <recommendedName>
        <fullName evidence="2">ATP-dependent dethiobiotin synthetase BioD</fullName>
        <ecNumber evidence="2">6.3.3.3</ecNumber>
    </recommendedName>
    <alternativeName>
        <fullName evidence="2">DTB synthetase</fullName>
        <shortName evidence="2">DTBS</shortName>
    </alternativeName>
    <alternativeName>
        <fullName evidence="2">Dethiobiotin synthase</fullName>
    </alternativeName>
</protein>
<gene>
    <name evidence="2 3" type="primary">bioD</name>
    <name evidence="3" type="ORF">SOASR032_09090</name>
</gene>
<proteinExistence type="inferred from homology"/>
<name>A0ABQ5LFG6_9GAMM</name>
<dbReference type="EC" id="6.3.3.3" evidence="2"/>
<keyword evidence="2" id="KW-0479">Metal-binding</keyword>
<comment type="similarity">
    <text evidence="2">Belongs to the dethiobiotin synthetase family.</text>
</comment>
<keyword evidence="2" id="KW-0436">Ligase</keyword>
<dbReference type="CDD" id="cd03109">
    <property type="entry name" value="DTBS"/>
    <property type="match status" value="1"/>
</dbReference>
<dbReference type="NCBIfam" id="TIGR00347">
    <property type="entry name" value="bioD"/>
    <property type="match status" value="1"/>
</dbReference>
<sequence>MNDTPANQPALAKVWFVTGTDTDVGKTVASCALLQAFSSASYRVAGYKPIASGSQITSSGLCNSDALALQRYSSVSLTYPEVNPLTLLEPTSPHIASRLEQRPIVVEQLSAGLTHLKQKADIVVVEGAGGWFTPLSDRQNLSDWVTQQQISVILVVGMKLGCINHALLTQQALLSAGVHFSGWIANNIQAPNKHYSAYLETLKQRLTAPMIGEIPYLTEPEEHSALQQYVDISTLSGF</sequence>
<keyword evidence="2" id="KW-0963">Cytoplasm</keyword>
<keyword evidence="2" id="KW-0460">Magnesium</keyword>
<dbReference type="EMBL" id="BRLJ01000002">
    <property type="protein sequence ID" value="GKX62340.1"/>
    <property type="molecule type" value="Genomic_DNA"/>
</dbReference>
<dbReference type="InterPro" id="IPR004472">
    <property type="entry name" value="DTB_synth_BioD"/>
</dbReference>
<evidence type="ECO:0000256" key="1">
    <source>
        <dbReference type="ARBA" id="ARBA00022756"/>
    </source>
</evidence>
<dbReference type="Pfam" id="PF13500">
    <property type="entry name" value="AAA_26"/>
    <property type="match status" value="1"/>
</dbReference>
<dbReference type="PANTHER" id="PTHR43210">
    <property type="entry name" value="DETHIOBIOTIN SYNTHETASE"/>
    <property type="match status" value="1"/>
</dbReference>
<feature type="active site" evidence="2">
    <location>
        <position position="48"/>
    </location>
</feature>
<keyword evidence="2" id="KW-0547">Nucleotide-binding</keyword>
<feature type="binding site" evidence="2">
    <location>
        <position position="126"/>
    </location>
    <ligand>
        <name>Mg(2+)</name>
        <dbReference type="ChEBI" id="CHEBI:18420"/>
    </ligand>
</feature>
<feature type="binding site" evidence="2">
    <location>
        <begin position="186"/>
        <end position="187"/>
    </location>
    <ligand>
        <name>ATP</name>
        <dbReference type="ChEBI" id="CHEBI:30616"/>
    </ligand>
</feature>
<comment type="caution">
    <text evidence="3">The sequence shown here is derived from an EMBL/GenBank/DDBJ whole genome shotgun (WGS) entry which is preliminary data.</text>
</comment>
<feature type="binding site" evidence="2">
    <location>
        <position position="222"/>
    </location>
    <ligand>
        <name>ATP</name>
        <dbReference type="ChEBI" id="CHEBI:30616"/>
    </ligand>
</feature>
<feature type="binding site" evidence="2">
    <location>
        <begin position="126"/>
        <end position="129"/>
    </location>
    <ligand>
        <name>ATP</name>
        <dbReference type="ChEBI" id="CHEBI:30616"/>
    </ligand>
</feature>
<dbReference type="PANTHER" id="PTHR43210:SF5">
    <property type="entry name" value="DETHIOBIOTIN SYNTHETASE"/>
    <property type="match status" value="1"/>
</dbReference>
<accession>A0ABQ5LFG6</accession>
<evidence type="ECO:0000256" key="2">
    <source>
        <dbReference type="HAMAP-Rule" id="MF_00336"/>
    </source>
</evidence>
<dbReference type="Proteomes" id="UP001059610">
    <property type="component" value="Unassembled WGS sequence"/>
</dbReference>
<feature type="binding site" evidence="2">
    <location>
        <position position="52"/>
    </location>
    <ligand>
        <name>substrate</name>
    </ligand>
</feature>
<comment type="cofactor">
    <cofactor evidence="2">
        <name>Mg(2+)</name>
        <dbReference type="ChEBI" id="CHEBI:18420"/>
    </cofactor>
</comment>
<feature type="binding site" evidence="2">
    <location>
        <begin position="23"/>
        <end position="28"/>
    </location>
    <ligand>
        <name>ATP</name>
        <dbReference type="ChEBI" id="CHEBI:30616"/>
    </ligand>
</feature>
<feature type="binding site" evidence="2">
    <location>
        <position position="65"/>
    </location>
    <ligand>
        <name>Mg(2+)</name>
        <dbReference type="ChEBI" id="CHEBI:18420"/>
    </ligand>
</feature>
<reference evidence="3" key="1">
    <citation type="submission" date="2022-06" db="EMBL/GenBank/DDBJ databases">
        <title>Draft genome sequences of Pragia fontium str. JCM24417.</title>
        <authorList>
            <person name="Wakabayashi Y."/>
            <person name="Kojima K."/>
        </authorList>
    </citation>
    <scope>NUCLEOTIDE SEQUENCE</scope>
    <source>
        <strain evidence="3">JCM 24417</strain>
    </source>
</reference>
<feature type="binding site" evidence="2">
    <location>
        <begin position="215"/>
        <end position="217"/>
    </location>
    <ligand>
        <name>ATP</name>
        <dbReference type="ChEBI" id="CHEBI:30616"/>
    </ligand>
</feature>
<comment type="subcellular location">
    <subcellularLocation>
        <location evidence="2">Cytoplasm</location>
    </subcellularLocation>
</comment>
<dbReference type="Gene3D" id="3.40.50.300">
    <property type="entry name" value="P-loop containing nucleotide triphosphate hydrolases"/>
    <property type="match status" value="1"/>
</dbReference>
<keyword evidence="1 2" id="KW-0093">Biotin biosynthesis</keyword>
<organism evidence="3 4">
    <name type="scientific">Pragia fontium</name>
    <dbReference type="NCBI Taxonomy" id="82985"/>
    <lineage>
        <taxon>Bacteria</taxon>
        <taxon>Pseudomonadati</taxon>
        <taxon>Pseudomonadota</taxon>
        <taxon>Gammaproteobacteria</taxon>
        <taxon>Enterobacterales</taxon>
        <taxon>Budviciaceae</taxon>
        <taxon>Pragia</taxon>
    </lineage>
</organism>
<evidence type="ECO:0000313" key="4">
    <source>
        <dbReference type="Proteomes" id="UP001059610"/>
    </source>
</evidence>
<dbReference type="HAMAP" id="MF_00336">
    <property type="entry name" value="BioD"/>
    <property type="match status" value="1"/>
</dbReference>
<feature type="binding site" evidence="2">
    <location>
        <position position="65"/>
    </location>
    <ligand>
        <name>ATP</name>
        <dbReference type="ChEBI" id="CHEBI:30616"/>
    </ligand>
</feature>
<dbReference type="SUPFAM" id="SSF52540">
    <property type="entry name" value="P-loop containing nucleoside triphosphate hydrolases"/>
    <property type="match status" value="1"/>
</dbReference>
<comment type="catalytic activity">
    <reaction evidence="2">
        <text>(7R,8S)-7,8-diammoniononanoate + CO2 + ATP = (4R,5S)-dethiobiotin + ADP + phosphate + 3 H(+)</text>
        <dbReference type="Rhea" id="RHEA:15805"/>
        <dbReference type="ChEBI" id="CHEBI:15378"/>
        <dbReference type="ChEBI" id="CHEBI:16526"/>
        <dbReference type="ChEBI" id="CHEBI:30616"/>
        <dbReference type="ChEBI" id="CHEBI:43474"/>
        <dbReference type="ChEBI" id="CHEBI:149469"/>
        <dbReference type="ChEBI" id="CHEBI:149473"/>
        <dbReference type="ChEBI" id="CHEBI:456216"/>
        <dbReference type="EC" id="6.3.3.3"/>
    </reaction>
</comment>
<comment type="subunit">
    <text evidence="2">Homodimer.</text>
</comment>
<comment type="function">
    <text evidence="2">Catalyzes a mechanistically unusual reaction, the ATP-dependent insertion of CO2 between the N7 and N8 nitrogen atoms of 7,8-diaminopelargonic acid (DAPA, also called 7,8-diammoniononanoate) to form a ureido ring.</text>
</comment>